<evidence type="ECO:0000256" key="2">
    <source>
        <dbReference type="ARBA" id="ARBA00022448"/>
    </source>
</evidence>
<keyword evidence="5 7" id="KW-1133">Transmembrane helix</keyword>
<dbReference type="GO" id="GO:0005886">
    <property type="term" value="C:plasma membrane"/>
    <property type="evidence" value="ECO:0007669"/>
    <property type="project" value="TreeGrafter"/>
</dbReference>
<dbReference type="InterPro" id="IPR001046">
    <property type="entry name" value="NRAMP_fam"/>
</dbReference>
<feature type="transmembrane region" description="Helical" evidence="7">
    <location>
        <begin position="301"/>
        <end position="324"/>
    </location>
</feature>
<dbReference type="GO" id="GO:0015086">
    <property type="term" value="F:cadmium ion transmembrane transporter activity"/>
    <property type="evidence" value="ECO:0007669"/>
    <property type="project" value="TreeGrafter"/>
</dbReference>
<evidence type="ECO:0000256" key="5">
    <source>
        <dbReference type="ARBA" id="ARBA00022989"/>
    </source>
</evidence>
<reference evidence="8 9" key="1">
    <citation type="submission" date="2016-08" db="EMBL/GenBank/DDBJ databases">
        <authorList>
            <person name="Seilhamer J.J."/>
        </authorList>
    </citation>
    <scope>NUCLEOTIDE SEQUENCE [LARGE SCALE GENOMIC DNA]</scope>
    <source>
        <strain evidence="8 9">P1-7</strain>
    </source>
</reference>
<dbReference type="PANTHER" id="PTHR11706:SF33">
    <property type="entry name" value="NATURAL RESISTANCE-ASSOCIATED MACROPHAGE PROTEIN 2"/>
    <property type="match status" value="1"/>
</dbReference>
<sequence length="432" mass="45946">MSDYDLDDRSVLVESSKPRILEILGPGLVTGASDDDPSGIATYSQAGAQFGYAASWTLIFTYPLMVAIQMISARIGRTTGRGLAGSMAKCYPGWVGVAVTVPLLIANIINLGADLGAMGDAAHLLINGYALLYVAAFGIICILLQVFLKYKRYVAVLKWLSLALLSYIATLFVVHVDWSSFARGLVLPTFKMDPSYWSMIVAIFGTTISPYLFFWQASQEAEDLKEKSREEALIEHPQEAKKANTRITLDTLIGMAASNVVALAIITTTAATLNKAGTTNIESSVDAAKAIEPLAGQFAKIIFATGIIGTGLLAVPVLAGSAAYAVGEAARWKVGLSREPSEAKAFYTTIGLATVVGLLLNFTPISPMKALFWSAVINGVVAVPVMVILMLIASNPKVMKQFVVKGVLKKFGWASCLAMLAAVIGMAVTAFL</sequence>
<dbReference type="GO" id="GO:0015293">
    <property type="term" value="F:symporter activity"/>
    <property type="evidence" value="ECO:0007669"/>
    <property type="project" value="UniProtKB-KW"/>
</dbReference>
<dbReference type="GO" id="GO:0005384">
    <property type="term" value="F:manganese ion transmembrane transporter activity"/>
    <property type="evidence" value="ECO:0007669"/>
    <property type="project" value="TreeGrafter"/>
</dbReference>
<dbReference type="Pfam" id="PF01566">
    <property type="entry name" value="Nramp"/>
    <property type="match status" value="1"/>
</dbReference>
<organism evidence="8 9">
    <name type="scientific">Rhizobium lusitanum</name>
    <dbReference type="NCBI Taxonomy" id="293958"/>
    <lineage>
        <taxon>Bacteria</taxon>
        <taxon>Pseudomonadati</taxon>
        <taxon>Pseudomonadota</taxon>
        <taxon>Alphaproteobacteria</taxon>
        <taxon>Hyphomicrobiales</taxon>
        <taxon>Rhizobiaceae</taxon>
        <taxon>Rhizobium/Agrobacterium group</taxon>
        <taxon>Rhizobium</taxon>
    </lineage>
</organism>
<dbReference type="RefSeq" id="WP_092574688.1">
    <property type="nucleotide sequence ID" value="NZ_FMAF01000010.1"/>
</dbReference>
<feature type="transmembrane region" description="Helical" evidence="7">
    <location>
        <begin position="411"/>
        <end position="431"/>
    </location>
</feature>
<feature type="transmembrane region" description="Helical" evidence="7">
    <location>
        <begin position="371"/>
        <end position="391"/>
    </location>
</feature>
<dbReference type="AlphaFoldDB" id="A0A1C3WDC1"/>
<feature type="transmembrane region" description="Helical" evidence="7">
    <location>
        <begin position="345"/>
        <end position="365"/>
    </location>
</feature>
<evidence type="ECO:0000313" key="9">
    <source>
        <dbReference type="Proteomes" id="UP000199205"/>
    </source>
</evidence>
<evidence type="ECO:0000313" key="8">
    <source>
        <dbReference type="EMBL" id="SCB37818.1"/>
    </source>
</evidence>
<keyword evidence="6 7" id="KW-0472">Membrane</keyword>
<evidence type="ECO:0000256" key="6">
    <source>
        <dbReference type="ARBA" id="ARBA00023136"/>
    </source>
</evidence>
<feature type="transmembrane region" description="Helical" evidence="7">
    <location>
        <begin position="129"/>
        <end position="148"/>
    </location>
</feature>
<dbReference type="PANTHER" id="PTHR11706">
    <property type="entry name" value="SOLUTE CARRIER PROTEIN FAMILY 11 MEMBER"/>
    <property type="match status" value="1"/>
</dbReference>
<keyword evidence="3 7" id="KW-0812">Transmembrane</keyword>
<evidence type="ECO:0000256" key="7">
    <source>
        <dbReference type="SAM" id="Phobius"/>
    </source>
</evidence>
<dbReference type="OrthoDB" id="9787548at2"/>
<feature type="transmembrane region" description="Helical" evidence="7">
    <location>
        <begin position="50"/>
        <end position="71"/>
    </location>
</feature>
<dbReference type="EMBL" id="FMAF01000010">
    <property type="protein sequence ID" value="SCB37818.1"/>
    <property type="molecule type" value="Genomic_DNA"/>
</dbReference>
<evidence type="ECO:0000256" key="1">
    <source>
        <dbReference type="ARBA" id="ARBA00004141"/>
    </source>
</evidence>
<dbReference type="GO" id="GO:0034755">
    <property type="term" value="P:iron ion transmembrane transport"/>
    <property type="evidence" value="ECO:0007669"/>
    <property type="project" value="TreeGrafter"/>
</dbReference>
<proteinExistence type="predicted"/>
<feature type="transmembrane region" description="Helical" evidence="7">
    <location>
        <begin position="155"/>
        <end position="176"/>
    </location>
</feature>
<comment type="subcellular location">
    <subcellularLocation>
        <location evidence="1">Membrane</location>
        <topology evidence="1">Multi-pass membrane protein</topology>
    </subcellularLocation>
</comment>
<gene>
    <name evidence="8" type="ORF">GA0061101_11080</name>
</gene>
<keyword evidence="4" id="KW-0769">Symport</keyword>
<evidence type="ECO:0000256" key="4">
    <source>
        <dbReference type="ARBA" id="ARBA00022847"/>
    </source>
</evidence>
<protein>
    <submittedName>
        <fullName evidence="8">NRAMP (Natural resistance-associated macrophage protein) metal ion transporters</fullName>
    </submittedName>
</protein>
<name>A0A1C3WDC1_9HYPH</name>
<dbReference type="Proteomes" id="UP000199205">
    <property type="component" value="Unassembled WGS sequence"/>
</dbReference>
<feature type="transmembrane region" description="Helical" evidence="7">
    <location>
        <begin position="196"/>
        <end position="215"/>
    </location>
</feature>
<accession>A0A1C3WDC1</accession>
<evidence type="ECO:0000256" key="3">
    <source>
        <dbReference type="ARBA" id="ARBA00022692"/>
    </source>
</evidence>
<keyword evidence="2" id="KW-0813">Transport</keyword>
<feature type="transmembrane region" description="Helical" evidence="7">
    <location>
        <begin position="91"/>
        <end position="109"/>
    </location>
</feature>
<feature type="transmembrane region" description="Helical" evidence="7">
    <location>
        <begin position="251"/>
        <end position="273"/>
    </location>
</feature>